<organism evidence="2 3">
    <name type="scientific">Halorientalis brevis</name>
    <dbReference type="NCBI Taxonomy" id="1126241"/>
    <lineage>
        <taxon>Archaea</taxon>
        <taxon>Methanobacteriati</taxon>
        <taxon>Methanobacteriota</taxon>
        <taxon>Stenosarchaea group</taxon>
        <taxon>Halobacteria</taxon>
        <taxon>Halobacteriales</taxon>
        <taxon>Haloarculaceae</taxon>
        <taxon>Halorientalis</taxon>
    </lineage>
</organism>
<feature type="domain" description="DUF8052" evidence="1">
    <location>
        <begin position="18"/>
        <end position="175"/>
    </location>
</feature>
<reference evidence="2 3" key="1">
    <citation type="journal article" date="2019" name="Int. J. Syst. Evol. Microbiol.">
        <title>The Global Catalogue of Microorganisms (GCM) 10K type strain sequencing project: providing services to taxonomists for standard genome sequencing and annotation.</title>
        <authorList>
            <consortium name="The Broad Institute Genomics Platform"/>
            <consortium name="The Broad Institute Genome Sequencing Center for Infectious Disease"/>
            <person name="Wu L."/>
            <person name="Ma J."/>
        </authorList>
    </citation>
    <scope>NUCLEOTIDE SEQUENCE [LARGE SCALE GENOMIC DNA]</scope>
    <source>
        <strain evidence="2 3">CGMCC 1.12125</strain>
    </source>
</reference>
<dbReference type="Pfam" id="PF26226">
    <property type="entry name" value="DUF8052"/>
    <property type="match status" value="1"/>
</dbReference>
<evidence type="ECO:0000313" key="3">
    <source>
        <dbReference type="Proteomes" id="UP001597119"/>
    </source>
</evidence>
<sequence>MSDEDRTDVPSDVPEWDDEYLDRVSDRLMFNYDLDQSYSVEGERFEMYGRLHVESQKQLFHPALNYANYEAQEHLFVTRRDRVTTADLDRLVDLGHALAEEWITADEEHHGTEFTFVVVAPTVPDAVADYVSGFRDRTLLKYGYYGQYEVNLVVVAPDEERLVASEQADVGRAFATWDPLDAGSRGLLERLVSVFRS</sequence>
<keyword evidence="3" id="KW-1185">Reference proteome</keyword>
<comment type="caution">
    <text evidence="2">The sequence shown here is derived from an EMBL/GenBank/DDBJ whole genome shotgun (WGS) entry which is preliminary data.</text>
</comment>
<accession>A0ABD6C8I5</accession>
<evidence type="ECO:0000313" key="2">
    <source>
        <dbReference type="EMBL" id="MFD1586374.1"/>
    </source>
</evidence>
<proteinExistence type="predicted"/>
<protein>
    <recommendedName>
        <fullName evidence="1">DUF8052 domain-containing protein</fullName>
    </recommendedName>
</protein>
<dbReference type="RefSeq" id="WP_247379891.1">
    <property type="nucleotide sequence ID" value="NZ_JALLGV010000007.1"/>
</dbReference>
<dbReference type="EMBL" id="JBHUDJ010000002">
    <property type="protein sequence ID" value="MFD1586374.1"/>
    <property type="molecule type" value="Genomic_DNA"/>
</dbReference>
<evidence type="ECO:0000259" key="1">
    <source>
        <dbReference type="Pfam" id="PF26226"/>
    </source>
</evidence>
<dbReference type="Proteomes" id="UP001597119">
    <property type="component" value="Unassembled WGS sequence"/>
</dbReference>
<dbReference type="AlphaFoldDB" id="A0ABD6C8I5"/>
<gene>
    <name evidence="2" type="ORF">ACFR9U_05235</name>
</gene>
<name>A0ABD6C8I5_9EURY</name>
<dbReference type="InterPro" id="IPR058365">
    <property type="entry name" value="DUF8052"/>
</dbReference>